<keyword evidence="3" id="KW-0175">Coiled coil</keyword>
<dbReference type="SMART" id="SM00267">
    <property type="entry name" value="GGDEF"/>
    <property type="match status" value="2"/>
</dbReference>
<accession>A0A9X2FH32</accession>
<gene>
    <name evidence="5" type="ORF">NG895_16825</name>
</gene>
<evidence type="ECO:0000259" key="4">
    <source>
        <dbReference type="PROSITE" id="PS50887"/>
    </source>
</evidence>
<evidence type="ECO:0000313" key="6">
    <source>
        <dbReference type="Proteomes" id="UP001155241"/>
    </source>
</evidence>
<dbReference type="GO" id="GO:0052621">
    <property type="term" value="F:diguanylate cyclase activity"/>
    <property type="evidence" value="ECO:0007669"/>
    <property type="project" value="UniProtKB-EC"/>
</dbReference>
<evidence type="ECO:0000256" key="1">
    <source>
        <dbReference type="ARBA" id="ARBA00012528"/>
    </source>
</evidence>
<organism evidence="5 6">
    <name type="scientific">Aeoliella straminimaris</name>
    <dbReference type="NCBI Taxonomy" id="2954799"/>
    <lineage>
        <taxon>Bacteria</taxon>
        <taxon>Pseudomonadati</taxon>
        <taxon>Planctomycetota</taxon>
        <taxon>Planctomycetia</taxon>
        <taxon>Pirellulales</taxon>
        <taxon>Lacipirellulaceae</taxon>
        <taxon>Aeoliella</taxon>
    </lineage>
</organism>
<evidence type="ECO:0000256" key="2">
    <source>
        <dbReference type="ARBA" id="ARBA00034247"/>
    </source>
</evidence>
<evidence type="ECO:0000256" key="3">
    <source>
        <dbReference type="SAM" id="Coils"/>
    </source>
</evidence>
<feature type="domain" description="GGDEF" evidence="4">
    <location>
        <begin position="115"/>
        <end position="247"/>
    </location>
</feature>
<dbReference type="FunFam" id="3.30.70.270:FF:000001">
    <property type="entry name" value="Diguanylate cyclase domain protein"/>
    <property type="match status" value="1"/>
</dbReference>
<dbReference type="InterPro" id="IPR050469">
    <property type="entry name" value="Diguanylate_Cyclase"/>
</dbReference>
<dbReference type="NCBIfam" id="TIGR00254">
    <property type="entry name" value="GGDEF"/>
    <property type="match status" value="2"/>
</dbReference>
<dbReference type="PANTHER" id="PTHR45138:SF9">
    <property type="entry name" value="DIGUANYLATE CYCLASE DGCM-RELATED"/>
    <property type="match status" value="1"/>
</dbReference>
<dbReference type="EC" id="2.7.7.65" evidence="1"/>
<keyword evidence="5" id="KW-0808">Transferase</keyword>
<keyword evidence="5" id="KW-0548">Nucleotidyltransferase</keyword>
<dbReference type="PROSITE" id="PS50887">
    <property type="entry name" value="GGDEF"/>
    <property type="match status" value="2"/>
</dbReference>
<dbReference type="InterPro" id="IPR000160">
    <property type="entry name" value="GGDEF_dom"/>
</dbReference>
<dbReference type="CDD" id="cd01949">
    <property type="entry name" value="GGDEF"/>
    <property type="match status" value="1"/>
</dbReference>
<comment type="caution">
    <text evidence="5">The sequence shown here is derived from an EMBL/GenBank/DDBJ whole genome shotgun (WGS) entry which is preliminary data.</text>
</comment>
<dbReference type="Pfam" id="PF00990">
    <property type="entry name" value="GGDEF"/>
    <property type="match status" value="2"/>
</dbReference>
<name>A0A9X2FH32_9BACT</name>
<keyword evidence="6" id="KW-1185">Reference proteome</keyword>
<proteinExistence type="predicted"/>
<reference evidence="5" key="1">
    <citation type="submission" date="2022-06" db="EMBL/GenBank/DDBJ databases">
        <title>Aeoliella straminimaris, a novel planctomycete from sediments.</title>
        <authorList>
            <person name="Vitorino I.R."/>
            <person name="Lage O.M."/>
        </authorList>
    </citation>
    <scope>NUCLEOTIDE SEQUENCE</scope>
    <source>
        <strain evidence="5">ICT_H6.2</strain>
    </source>
</reference>
<dbReference type="EMBL" id="JAMXLR010000058">
    <property type="protein sequence ID" value="MCO6045576.1"/>
    <property type="molecule type" value="Genomic_DNA"/>
</dbReference>
<dbReference type="SUPFAM" id="SSF55073">
    <property type="entry name" value="Nucleotide cyclase"/>
    <property type="match status" value="2"/>
</dbReference>
<dbReference type="InterPro" id="IPR043128">
    <property type="entry name" value="Rev_trsase/Diguanyl_cyclase"/>
</dbReference>
<feature type="coiled-coil region" evidence="3">
    <location>
        <begin position="50"/>
        <end position="84"/>
    </location>
</feature>
<evidence type="ECO:0000313" key="5">
    <source>
        <dbReference type="EMBL" id="MCO6045576.1"/>
    </source>
</evidence>
<dbReference type="PANTHER" id="PTHR45138">
    <property type="entry name" value="REGULATORY COMPONENTS OF SENSORY TRANSDUCTION SYSTEM"/>
    <property type="match status" value="1"/>
</dbReference>
<sequence>MVTERLRDLAAVVANDVGQHSSKMGEITEGLKTLDTTDVEATGAGLVNALSKIVVANQALQERLARAEEQIAAQAREIHQHESEARTDSLTGLANRRAFDDELRRRCSEAERNGTALSLLIMDIDYFKKFNDTHGHQAGDEVLRSVGCKLKEVCREMDLPCRYGGEEFAVVMPATPVEDAKIGAERVRKAVESMTTRFEGKQLKVTTSIGVAQFVNADDTTRLVRRADDALYASKAAGRNSGYWHDGQQSHPIGVRQHMILPKCTKDRPAALTLESLPNRTKFADELRRRIAEAVRTEQPIAVLVAELDGYQAIRNRFDTDTAYAALDAVATLIRHSLREMDLVARLSESRFAVILPGNTLGTADAVVFRLANALKQSPLQYDNQLIDLELVTGKSELRMSDSVEMLVGRAEADLHEQFSGGAADPEESLTAG</sequence>
<dbReference type="InterPro" id="IPR029787">
    <property type="entry name" value="Nucleotide_cyclase"/>
</dbReference>
<dbReference type="Proteomes" id="UP001155241">
    <property type="component" value="Unassembled WGS sequence"/>
</dbReference>
<protein>
    <recommendedName>
        <fullName evidence="1">diguanylate cyclase</fullName>
        <ecNumber evidence="1">2.7.7.65</ecNumber>
    </recommendedName>
</protein>
<comment type="catalytic activity">
    <reaction evidence="2">
        <text>2 GTP = 3',3'-c-di-GMP + 2 diphosphate</text>
        <dbReference type="Rhea" id="RHEA:24898"/>
        <dbReference type="ChEBI" id="CHEBI:33019"/>
        <dbReference type="ChEBI" id="CHEBI:37565"/>
        <dbReference type="ChEBI" id="CHEBI:58805"/>
        <dbReference type="EC" id="2.7.7.65"/>
    </reaction>
</comment>
<dbReference type="AlphaFoldDB" id="A0A9X2FH32"/>
<feature type="domain" description="GGDEF" evidence="4">
    <location>
        <begin position="299"/>
        <end position="433"/>
    </location>
</feature>
<dbReference type="Gene3D" id="3.30.70.270">
    <property type="match status" value="2"/>
</dbReference>